<evidence type="ECO:0000313" key="2">
    <source>
        <dbReference type="EMBL" id="JAC18996.1"/>
    </source>
</evidence>
<feature type="chain" id="PRO_5001519633" evidence="1">
    <location>
        <begin position="30"/>
        <end position="119"/>
    </location>
</feature>
<dbReference type="AlphaFoldDB" id="A0A023FBV8"/>
<feature type="signal peptide" evidence="1">
    <location>
        <begin position="1"/>
        <end position="29"/>
    </location>
</feature>
<protein>
    <submittedName>
        <fullName evidence="2">Putative secreted protein</fullName>
    </submittedName>
</protein>
<evidence type="ECO:0000256" key="1">
    <source>
        <dbReference type="SAM" id="SignalP"/>
    </source>
</evidence>
<organism evidence="2">
    <name type="scientific">Amblyomma cajennense</name>
    <name type="common">Cayenne tick</name>
    <name type="synonym">Acarus cajennensis</name>
    <dbReference type="NCBI Taxonomy" id="34607"/>
    <lineage>
        <taxon>Eukaryota</taxon>
        <taxon>Metazoa</taxon>
        <taxon>Ecdysozoa</taxon>
        <taxon>Arthropoda</taxon>
        <taxon>Chelicerata</taxon>
        <taxon>Arachnida</taxon>
        <taxon>Acari</taxon>
        <taxon>Parasitiformes</taxon>
        <taxon>Ixodida</taxon>
        <taxon>Ixodoidea</taxon>
        <taxon>Ixodidae</taxon>
        <taxon>Amblyomminae</taxon>
        <taxon>Amblyomma</taxon>
    </lineage>
</organism>
<dbReference type="EMBL" id="GBBK01005486">
    <property type="protein sequence ID" value="JAC18996.1"/>
    <property type="molecule type" value="mRNA"/>
</dbReference>
<sequence length="119" mass="13271">MAKIYTKTRVCRAGPFLPLLLIFYTVCTSSSVPGSTNAFSFDILRCRPSRDFFGPIQGSVCACTELQSPALKYTAMICSCTKMTRQDAEGTKTLFCSCLQNPRELFCRQVAGFPFSFLY</sequence>
<keyword evidence="1" id="KW-0732">Signal</keyword>
<proteinExistence type="evidence at transcript level"/>
<accession>A0A023FBV8</accession>
<reference evidence="2" key="1">
    <citation type="submission" date="2014-03" db="EMBL/GenBank/DDBJ databases">
        <title>The sialotranscriptome of Amblyomma triste, Amblyomma parvum and Amblyomma cajennense ticks, uncovered by 454-based RNA-seq.</title>
        <authorList>
            <person name="Garcia G.R."/>
            <person name="Gardinassi L.G."/>
            <person name="Ribeiro J.M."/>
            <person name="Anatriello E."/>
            <person name="Ferreira B.R."/>
            <person name="Moreira H.N."/>
            <person name="Mafra C."/>
            <person name="Olegario M.M."/>
            <person name="Szabo P.J."/>
            <person name="Miranda-Santos I.K."/>
            <person name="Maruyama S.R."/>
        </authorList>
    </citation>
    <scope>NUCLEOTIDE SEQUENCE</scope>
    <source>
        <strain evidence="2">Uberlandia</strain>
        <tissue evidence="2">Salivary glands</tissue>
    </source>
</reference>
<name>A0A023FBV8_AMBCJ</name>